<dbReference type="InterPro" id="IPR006748">
    <property type="entry name" value="NH2Glyco/OHUrea_AB-resist_kin"/>
</dbReference>
<sequence length="314" mass="34601">MPTHPVNVSPATRSRAEHSGETGRRWLNDLPALVDTYEQRWAITVADPFPGAGEGYVARAQRHDGTPAVFKLNLPLEYRRSQIDVLERARGHGYAQVYAADHDDQALLLEALGPTLDDLEPAPERRIAVLTALLTQAWTVPIDEATLWFGERKANDLAAMTERNWRTFGKPCSAAVVDLALRYADRRAAAHDPDRCVYAHGDPHAGNALQVEQPRTGAESGYAFIDPDGGAIEPAYDLGVVLRDWDAEIAAAPDPLAFTRHLCSQLAAATGVDRQAVWEWGFLERVATGLWVLEFGQHWGLEKLANAERLLETA</sequence>
<evidence type="ECO:0008006" key="4">
    <source>
        <dbReference type="Google" id="ProtNLM"/>
    </source>
</evidence>
<dbReference type="RefSeq" id="WP_270116849.1">
    <property type="nucleotide sequence ID" value="NZ_BAAAOL010000017.1"/>
</dbReference>
<evidence type="ECO:0000313" key="3">
    <source>
        <dbReference type="Proteomes" id="UP001144313"/>
    </source>
</evidence>
<protein>
    <recommendedName>
        <fullName evidence="4">Streptomycin 6-kinase</fullName>
    </recommendedName>
</protein>
<dbReference type="AlphaFoldDB" id="A0A9W6LI84"/>
<dbReference type="EMBL" id="BSDT01000001">
    <property type="protein sequence ID" value="GLI43634.1"/>
    <property type="molecule type" value="Genomic_DNA"/>
</dbReference>
<organism evidence="2 3">
    <name type="scientific">Glycomyces algeriensis</name>
    <dbReference type="NCBI Taxonomy" id="256037"/>
    <lineage>
        <taxon>Bacteria</taxon>
        <taxon>Bacillati</taxon>
        <taxon>Actinomycetota</taxon>
        <taxon>Actinomycetes</taxon>
        <taxon>Glycomycetales</taxon>
        <taxon>Glycomycetaceae</taxon>
        <taxon>Glycomyces</taxon>
    </lineage>
</organism>
<comment type="caution">
    <text evidence="2">The sequence shown here is derived from an EMBL/GenBank/DDBJ whole genome shotgun (WGS) entry which is preliminary data.</text>
</comment>
<dbReference type="GO" id="GO:0019748">
    <property type="term" value="P:secondary metabolic process"/>
    <property type="evidence" value="ECO:0007669"/>
    <property type="project" value="InterPro"/>
</dbReference>
<evidence type="ECO:0000313" key="2">
    <source>
        <dbReference type="EMBL" id="GLI43634.1"/>
    </source>
</evidence>
<dbReference type="Proteomes" id="UP001144313">
    <property type="component" value="Unassembled WGS sequence"/>
</dbReference>
<dbReference type="InterPro" id="IPR011009">
    <property type="entry name" value="Kinase-like_dom_sf"/>
</dbReference>
<gene>
    <name evidence="2" type="ORF">GALLR39Z86_34840</name>
</gene>
<name>A0A9W6LI84_9ACTN</name>
<proteinExistence type="predicted"/>
<evidence type="ECO:0000256" key="1">
    <source>
        <dbReference type="SAM" id="MobiDB-lite"/>
    </source>
</evidence>
<keyword evidence="3" id="KW-1185">Reference proteome</keyword>
<dbReference type="Pfam" id="PF04655">
    <property type="entry name" value="APH_6_hur"/>
    <property type="match status" value="1"/>
</dbReference>
<accession>A0A9W6LI84</accession>
<reference evidence="2" key="1">
    <citation type="submission" date="2022-12" db="EMBL/GenBank/DDBJ databases">
        <title>Reference genome sequencing for broad-spectrum identification of bacterial and archaeal isolates by mass spectrometry.</title>
        <authorList>
            <person name="Sekiguchi Y."/>
            <person name="Tourlousse D.M."/>
        </authorList>
    </citation>
    <scope>NUCLEOTIDE SEQUENCE</scope>
    <source>
        <strain evidence="2">LLR39Z86</strain>
    </source>
</reference>
<feature type="region of interest" description="Disordered" evidence="1">
    <location>
        <begin position="1"/>
        <end position="22"/>
    </location>
</feature>
<dbReference type="GO" id="GO:0016773">
    <property type="term" value="F:phosphotransferase activity, alcohol group as acceptor"/>
    <property type="evidence" value="ECO:0007669"/>
    <property type="project" value="InterPro"/>
</dbReference>
<dbReference type="SUPFAM" id="SSF56112">
    <property type="entry name" value="Protein kinase-like (PK-like)"/>
    <property type="match status" value="1"/>
</dbReference>